<keyword evidence="2" id="KW-1185">Reference proteome</keyword>
<dbReference type="RefSeq" id="WP_315954049.1">
    <property type="nucleotide sequence ID" value="NZ_JAWCUD010000009.1"/>
</dbReference>
<evidence type="ECO:0000313" key="2">
    <source>
        <dbReference type="Proteomes" id="UP001260980"/>
    </source>
</evidence>
<gene>
    <name evidence="1" type="ORF">RQP52_23140</name>
</gene>
<name>A0ABU3RI73_9BACL</name>
<dbReference type="EMBL" id="JAWCUD010000009">
    <property type="protein sequence ID" value="MDU0203985.1"/>
    <property type="molecule type" value="Genomic_DNA"/>
</dbReference>
<protein>
    <submittedName>
        <fullName evidence="1">Uncharacterized protein</fullName>
    </submittedName>
</protein>
<reference evidence="1 2" key="1">
    <citation type="submission" date="2023-10" db="EMBL/GenBank/DDBJ databases">
        <title>Paenibacillus strain PFR10 Genome sequencing and assembly.</title>
        <authorList>
            <person name="Kim I."/>
        </authorList>
    </citation>
    <scope>NUCLEOTIDE SEQUENCE [LARGE SCALE GENOMIC DNA]</scope>
    <source>
        <strain evidence="1 2">PFR10</strain>
    </source>
</reference>
<evidence type="ECO:0000313" key="1">
    <source>
        <dbReference type="EMBL" id="MDU0203985.1"/>
    </source>
</evidence>
<accession>A0ABU3RI73</accession>
<organism evidence="1 2">
    <name type="scientific">Paenibacillus violae</name>
    <dbReference type="NCBI Taxonomy" id="3077234"/>
    <lineage>
        <taxon>Bacteria</taxon>
        <taxon>Bacillati</taxon>
        <taxon>Bacillota</taxon>
        <taxon>Bacilli</taxon>
        <taxon>Bacillales</taxon>
        <taxon>Paenibacillaceae</taxon>
        <taxon>Paenibacillus</taxon>
    </lineage>
</organism>
<comment type="caution">
    <text evidence="1">The sequence shown here is derived from an EMBL/GenBank/DDBJ whole genome shotgun (WGS) entry which is preliminary data.</text>
</comment>
<sequence>MEIFPDKHELIGLFECEPQFLDEIDIPEYYNQWRFILKRRTDVLEIEIEPSNCFIHIRWHQENNVLVELTLEKVYGIEIKKQGASEFAQLLFRDKNLKILTLRTKPYISICWGTEW</sequence>
<proteinExistence type="predicted"/>
<dbReference type="Proteomes" id="UP001260980">
    <property type="component" value="Unassembled WGS sequence"/>
</dbReference>